<dbReference type="RefSeq" id="WP_133032993.1">
    <property type="nucleotide sequence ID" value="NZ_BAABEI010000012.1"/>
</dbReference>
<dbReference type="InterPro" id="IPR039445">
    <property type="entry name" value="DauR-like_HTH"/>
</dbReference>
<evidence type="ECO:0000259" key="2">
    <source>
        <dbReference type="Pfam" id="PF13309"/>
    </source>
</evidence>
<dbReference type="AlphaFoldDB" id="A0A4R2D3G8"/>
<keyword evidence="4" id="KW-1185">Reference proteome</keyword>
<dbReference type="PANTHER" id="PTHR35568">
    <property type="entry name" value="TRANSCRIPTIONAL REGULATOR DAUR"/>
    <property type="match status" value="1"/>
</dbReference>
<gene>
    <name evidence="3" type="ORF">EV665_101556</name>
</gene>
<dbReference type="EMBL" id="SLVX01000001">
    <property type="protein sequence ID" value="TCN48817.1"/>
    <property type="molecule type" value="Genomic_DNA"/>
</dbReference>
<proteinExistence type="predicted"/>
<dbReference type="PANTHER" id="PTHR35568:SF1">
    <property type="entry name" value="TRANSCRIPTIONAL REGULATOR DAUR"/>
    <property type="match status" value="1"/>
</dbReference>
<comment type="caution">
    <text evidence="3">The sequence shown here is derived from an EMBL/GenBank/DDBJ whole genome shotgun (WGS) entry which is preliminary data.</text>
</comment>
<feature type="domain" description="YheO-like" evidence="1">
    <location>
        <begin position="11"/>
        <end position="116"/>
    </location>
</feature>
<protein>
    <submittedName>
        <fullName evidence="3">Putative transcriptional regulator YheO</fullName>
    </submittedName>
</protein>
<feature type="domain" description="Transcriptional regulator DauR-like HTH" evidence="2">
    <location>
        <begin position="142"/>
        <end position="202"/>
    </location>
</feature>
<sequence>MYDSSNADLLLRQHTATAAAISTLFYPHAEVVLHDLETGLIAGIWNAFSGRKAGMESLVEEALEEAGEGGIYGPYEKTGEDGRRLKSVTAVLKDDFGQALGLFCINMDVSHFDAAAKLLSAFAGAAAARPASLFAGDWREEINTALHDWLRTRGLALTALKKGDRVALVAALDERGLFQTRNAVDHLAGLIGASRASIYNYLADARRQSQKDRTP</sequence>
<evidence type="ECO:0000259" key="1">
    <source>
        <dbReference type="Pfam" id="PF08348"/>
    </source>
</evidence>
<dbReference type="Pfam" id="PF13309">
    <property type="entry name" value="HTH_22"/>
    <property type="match status" value="1"/>
</dbReference>
<dbReference type="InterPro" id="IPR013559">
    <property type="entry name" value="YheO"/>
</dbReference>
<dbReference type="InterPro" id="IPR039446">
    <property type="entry name" value="DauR-like"/>
</dbReference>
<dbReference type="Proteomes" id="UP000295351">
    <property type="component" value="Unassembled WGS sequence"/>
</dbReference>
<name>A0A4R2D3G8_SHIGR</name>
<evidence type="ECO:0000313" key="4">
    <source>
        <dbReference type="Proteomes" id="UP000295351"/>
    </source>
</evidence>
<dbReference type="Pfam" id="PF08348">
    <property type="entry name" value="PAS_6"/>
    <property type="match status" value="1"/>
</dbReference>
<reference evidence="3 4" key="1">
    <citation type="submission" date="2019-03" db="EMBL/GenBank/DDBJ databases">
        <title>Genomic Encyclopedia of Type Strains, Phase IV (KMG-IV): sequencing the most valuable type-strain genomes for metagenomic binning, comparative biology and taxonomic classification.</title>
        <authorList>
            <person name="Goeker M."/>
        </authorList>
    </citation>
    <scope>NUCLEOTIDE SEQUENCE [LARGE SCALE GENOMIC DNA]</scope>
    <source>
        <strain evidence="3 4">DSM 18401</strain>
    </source>
</reference>
<evidence type="ECO:0000313" key="3">
    <source>
        <dbReference type="EMBL" id="TCN48817.1"/>
    </source>
</evidence>
<organism evidence="3 4">
    <name type="scientific">Shinella granuli</name>
    <dbReference type="NCBI Taxonomy" id="323621"/>
    <lineage>
        <taxon>Bacteria</taxon>
        <taxon>Pseudomonadati</taxon>
        <taxon>Pseudomonadota</taxon>
        <taxon>Alphaproteobacteria</taxon>
        <taxon>Hyphomicrobiales</taxon>
        <taxon>Rhizobiaceae</taxon>
        <taxon>Shinella</taxon>
    </lineage>
</organism>
<accession>A0A4R2D3G8</accession>